<evidence type="ECO:0000256" key="1">
    <source>
        <dbReference type="ARBA" id="ARBA00023098"/>
    </source>
</evidence>
<evidence type="ECO:0000256" key="2">
    <source>
        <dbReference type="RuleBase" id="RU361262"/>
    </source>
</evidence>
<dbReference type="InterPro" id="IPR033562">
    <property type="entry name" value="PLPL"/>
</dbReference>
<dbReference type="OMA" id="WYERTHG"/>
<dbReference type="InterPro" id="IPR016035">
    <property type="entry name" value="Acyl_Trfase/lysoPLipase"/>
</dbReference>
<evidence type="ECO:0000313" key="5">
    <source>
        <dbReference type="EMBL" id="ACO61834.1"/>
    </source>
</evidence>
<dbReference type="GO" id="GO:0019433">
    <property type="term" value="P:triglyceride catabolic process"/>
    <property type="evidence" value="ECO:0007669"/>
    <property type="project" value="TreeGrafter"/>
</dbReference>
<sequence>MPPVLRPRTPKKGDAPRVKTPGSARPVRREFRNGARAGTGAEDQKWSFALSSSGWLFVYYIGVVKALASRGFHRNSKIYGTSGGALTGCLLFLDIDLDALAEYAYICAAEARASIRGAFKLRDYCRGAITQFCTANAHEILQGRFEVSITRIFPWYKNLRVNNFPTYDFLIQSLMCSACITPLAGFPMWLKGHGLCFDGGVSDFQILKGLARNGTFCKLHCRKTNPKDLVVVCPFYSSRANIRPSKYVPIWWAFYPPPPYKLKELFELGQKDAHAWCDKQEDAGSSPEKDDSPRATSSEGSRSSDEDDDMEWEWQRKEKAQARGTSDAKDLSRESSVTADDQDMEPPTSPTATNRGFTEWAAECQEWASLSAEAAARRAMSAARAAANKAEAFVHHEAEVVHTYASGKFCQAQAAAEAMRRVASKSNLPEIDLIADLDDDDPEEEIPRGRFQAHRLLLKSLACMVIYLELVAQTLLNVCGAGAALLLPGVRSGKLREKVFECCRPLPRVLLQPVPGVRKVAKIDGKTAKALGNISVAYRVLCYLVHMEVHC</sequence>
<gene>
    <name evidence="5" type="ORF">MICPUN_105298</name>
</gene>
<dbReference type="RefSeq" id="XP_002500576.1">
    <property type="nucleotide sequence ID" value="XM_002500530.1"/>
</dbReference>
<keyword evidence="1 2" id="KW-0443">Lipid metabolism</keyword>
<comment type="similarity">
    <text evidence="2">Belongs to the patatin family.</text>
</comment>
<dbReference type="InterPro" id="IPR002641">
    <property type="entry name" value="PNPLA_dom"/>
</dbReference>
<dbReference type="GO" id="GO:0055088">
    <property type="term" value="P:lipid homeostasis"/>
    <property type="evidence" value="ECO:0007669"/>
    <property type="project" value="TreeGrafter"/>
</dbReference>
<dbReference type="InParanoid" id="C1E202"/>
<dbReference type="KEGG" id="mis:MICPUN_105298"/>
<comment type="function">
    <text evidence="2">Lipolytic acyl hydrolase (LAH).</text>
</comment>
<dbReference type="EMBL" id="CP001324">
    <property type="protein sequence ID" value="ACO61834.1"/>
    <property type="molecule type" value="Genomic_DNA"/>
</dbReference>
<organism evidence="5 6">
    <name type="scientific">Micromonas commoda (strain RCC299 / NOUM17 / CCMP2709)</name>
    <name type="common">Picoplanktonic green alga</name>
    <dbReference type="NCBI Taxonomy" id="296587"/>
    <lineage>
        <taxon>Eukaryota</taxon>
        <taxon>Viridiplantae</taxon>
        <taxon>Chlorophyta</taxon>
        <taxon>Mamiellophyceae</taxon>
        <taxon>Mamiellales</taxon>
        <taxon>Mamiellaceae</taxon>
        <taxon>Micromonas</taxon>
    </lineage>
</organism>
<dbReference type="PANTHER" id="PTHR12406:SF42">
    <property type="entry name" value="PNPLA DOMAIN-CONTAINING PROTEIN"/>
    <property type="match status" value="1"/>
</dbReference>
<dbReference type="GO" id="GO:0005737">
    <property type="term" value="C:cytoplasm"/>
    <property type="evidence" value="ECO:0007669"/>
    <property type="project" value="TreeGrafter"/>
</dbReference>
<keyword evidence="2" id="KW-0442">Lipid degradation</keyword>
<dbReference type="Pfam" id="PF01734">
    <property type="entry name" value="Patatin"/>
    <property type="match status" value="1"/>
</dbReference>
<feature type="domain" description="PNPLA" evidence="4">
    <location>
        <begin position="49"/>
        <end position="203"/>
    </location>
</feature>
<evidence type="ECO:0000259" key="4">
    <source>
        <dbReference type="Pfam" id="PF01734"/>
    </source>
</evidence>
<dbReference type="eggNOG" id="KOG3773">
    <property type="taxonomic scope" value="Eukaryota"/>
</dbReference>
<keyword evidence="2" id="KW-0378">Hydrolase</keyword>
<dbReference type="GO" id="GO:0005811">
    <property type="term" value="C:lipid droplet"/>
    <property type="evidence" value="ECO:0007669"/>
    <property type="project" value="TreeGrafter"/>
</dbReference>
<name>C1E202_MICCC</name>
<keyword evidence="6" id="KW-1185">Reference proteome</keyword>
<evidence type="ECO:0000313" key="6">
    <source>
        <dbReference type="Proteomes" id="UP000002009"/>
    </source>
</evidence>
<feature type="compositionally biased region" description="Basic and acidic residues" evidence="3">
    <location>
        <begin position="279"/>
        <end position="293"/>
    </location>
</feature>
<dbReference type="EC" id="3.1.1.-" evidence="2"/>
<feature type="compositionally biased region" description="Basic and acidic residues" evidence="3">
    <location>
        <begin position="313"/>
        <end position="333"/>
    </location>
</feature>
<dbReference type="GO" id="GO:0004806">
    <property type="term" value="F:triacylglycerol lipase activity"/>
    <property type="evidence" value="ECO:0007669"/>
    <property type="project" value="TreeGrafter"/>
</dbReference>
<comment type="domain">
    <text evidence="2">The nitrogen atoms of the two glycine residues in the GGXR motif define the oxyanion hole, and stabilize the oxyanion that forms during the nucleophilic attack by the catalytic serine during substrate cleavage.</text>
</comment>
<dbReference type="GO" id="GO:0016020">
    <property type="term" value="C:membrane"/>
    <property type="evidence" value="ECO:0007669"/>
    <property type="project" value="TreeGrafter"/>
</dbReference>
<reference evidence="5 6" key="1">
    <citation type="journal article" date="2009" name="Science">
        <title>Green evolution and dynamic adaptations revealed by genomes of the marine picoeukaryotes Micromonas.</title>
        <authorList>
            <person name="Worden A.Z."/>
            <person name="Lee J.H."/>
            <person name="Mock T."/>
            <person name="Rouze P."/>
            <person name="Simmons M.P."/>
            <person name="Aerts A.L."/>
            <person name="Allen A.E."/>
            <person name="Cuvelier M.L."/>
            <person name="Derelle E."/>
            <person name="Everett M.V."/>
            <person name="Foulon E."/>
            <person name="Grimwood J."/>
            <person name="Gundlach H."/>
            <person name="Henrissat B."/>
            <person name="Napoli C."/>
            <person name="McDonald S.M."/>
            <person name="Parker M.S."/>
            <person name="Rombauts S."/>
            <person name="Salamov A."/>
            <person name="Von Dassow P."/>
            <person name="Badger J.H."/>
            <person name="Coutinho P.M."/>
            <person name="Demir E."/>
            <person name="Dubchak I."/>
            <person name="Gentemann C."/>
            <person name="Eikrem W."/>
            <person name="Gready J.E."/>
            <person name="John U."/>
            <person name="Lanier W."/>
            <person name="Lindquist E.A."/>
            <person name="Lucas S."/>
            <person name="Mayer K.F."/>
            <person name="Moreau H."/>
            <person name="Not F."/>
            <person name="Otillar R."/>
            <person name="Panaud O."/>
            <person name="Pangilinan J."/>
            <person name="Paulsen I."/>
            <person name="Piegu B."/>
            <person name="Poliakov A."/>
            <person name="Robbens S."/>
            <person name="Schmutz J."/>
            <person name="Toulza E."/>
            <person name="Wyss T."/>
            <person name="Zelensky A."/>
            <person name="Zhou K."/>
            <person name="Armbrust E.V."/>
            <person name="Bhattacharya D."/>
            <person name="Goodenough U.W."/>
            <person name="Van de Peer Y."/>
            <person name="Grigoriev I.V."/>
        </authorList>
    </citation>
    <scope>NUCLEOTIDE SEQUENCE [LARGE SCALE GENOMIC DNA]</scope>
    <source>
        <strain evidence="6">RCC299 / NOUM17</strain>
    </source>
</reference>
<dbReference type="PANTHER" id="PTHR12406">
    <property type="entry name" value="CALCIUM-INDEPENDENT PHOSPHOLIPASE A2 IPLA2 -RELATED"/>
    <property type="match status" value="1"/>
</dbReference>
<proteinExistence type="inferred from homology"/>
<feature type="region of interest" description="Disordered" evidence="3">
    <location>
        <begin position="1"/>
        <end position="31"/>
    </location>
</feature>
<feature type="region of interest" description="Disordered" evidence="3">
    <location>
        <begin position="279"/>
        <end position="355"/>
    </location>
</feature>
<dbReference type="GeneID" id="8242185"/>
<accession>C1E202</accession>
<dbReference type="SUPFAM" id="SSF52151">
    <property type="entry name" value="FabD/lysophospholipase-like"/>
    <property type="match status" value="1"/>
</dbReference>
<dbReference type="Proteomes" id="UP000002009">
    <property type="component" value="Chromosome 3"/>
</dbReference>
<protein>
    <recommendedName>
        <fullName evidence="2">Patatin</fullName>
        <ecNumber evidence="2">3.1.1.-</ecNumber>
    </recommendedName>
</protein>
<dbReference type="Gene3D" id="3.40.1090.10">
    <property type="entry name" value="Cytosolic phospholipase A2 catalytic domain"/>
    <property type="match status" value="1"/>
</dbReference>
<dbReference type="OrthoDB" id="496553at2759"/>
<dbReference type="AlphaFoldDB" id="C1E202"/>
<evidence type="ECO:0000256" key="3">
    <source>
        <dbReference type="SAM" id="MobiDB-lite"/>
    </source>
</evidence>